<dbReference type="Gene3D" id="2.40.50.90">
    <property type="match status" value="1"/>
</dbReference>
<feature type="compositionally biased region" description="Pro residues" evidence="4">
    <location>
        <begin position="46"/>
        <end position="58"/>
    </location>
</feature>
<dbReference type="AlphaFoldDB" id="A0A517S7E1"/>
<keyword evidence="7" id="KW-1185">Reference proteome</keyword>
<proteinExistence type="predicted"/>
<evidence type="ECO:0000313" key="7">
    <source>
        <dbReference type="Proteomes" id="UP000315700"/>
    </source>
</evidence>
<sequence length="217" mass="23848">MSGIGFPRSGGSVVRRSRPRSSALTIIAVLVILGLNYLNQQRQGPGPAPAPAPVPAPVPGQVGAPQPAENSFHVKRVVDGDTLLLDNGIRVRLLGVNTPEIPHDDMPAEPLGYEAADFTRRLVEGKDVTLEYDRERVDDYGRTLAYVYIDGRMLNETLIEEGFSQAVTRHPYRSDRKKLFEAAEVRARSKRIGLWSLPAKDGGSNSRPDSKPVRSQR</sequence>
<gene>
    <name evidence="6" type="primary">nucH</name>
    <name evidence="6" type="ORF">Pan44_00440</name>
</gene>
<evidence type="ECO:0000256" key="3">
    <source>
        <dbReference type="ARBA" id="ARBA00022801"/>
    </source>
</evidence>
<feature type="region of interest" description="Disordered" evidence="4">
    <location>
        <begin position="42"/>
        <end position="67"/>
    </location>
</feature>
<evidence type="ECO:0000256" key="2">
    <source>
        <dbReference type="ARBA" id="ARBA00022759"/>
    </source>
</evidence>
<dbReference type="GO" id="GO:1990599">
    <property type="term" value="F:3' overhang single-stranded DNA endodeoxyribonuclease activity"/>
    <property type="evidence" value="ECO:0007669"/>
    <property type="project" value="UniProtKB-EC"/>
</dbReference>
<dbReference type="PROSITE" id="PS50830">
    <property type="entry name" value="TNASE_3"/>
    <property type="match status" value="1"/>
</dbReference>
<dbReference type="SUPFAM" id="SSF50199">
    <property type="entry name" value="Staphylococcal nuclease"/>
    <property type="match status" value="1"/>
</dbReference>
<keyword evidence="3 6" id="KW-0378">Hydrolase</keyword>
<feature type="compositionally biased region" description="Basic and acidic residues" evidence="4">
    <location>
        <begin position="208"/>
        <end position="217"/>
    </location>
</feature>
<reference evidence="6 7" key="1">
    <citation type="submission" date="2019-02" db="EMBL/GenBank/DDBJ databases">
        <title>Deep-cultivation of Planctomycetes and their phenomic and genomic characterization uncovers novel biology.</title>
        <authorList>
            <person name="Wiegand S."/>
            <person name="Jogler M."/>
            <person name="Boedeker C."/>
            <person name="Pinto D."/>
            <person name="Vollmers J."/>
            <person name="Rivas-Marin E."/>
            <person name="Kohn T."/>
            <person name="Peeters S.H."/>
            <person name="Heuer A."/>
            <person name="Rast P."/>
            <person name="Oberbeckmann S."/>
            <person name="Bunk B."/>
            <person name="Jeske O."/>
            <person name="Meyerdierks A."/>
            <person name="Storesund J.E."/>
            <person name="Kallscheuer N."/>
            <person name="Luecker S."/>
            <person name="Lage O.M."/>
            <person name="Pohl T."/>
            <person name="Merkel B.J."/>
            <person name="Hornburger P."/>
            <person name="Mueller R.-W."/>
            <person name="Bruemmer F."/>
            <person name="Labrenz M."/>
            <person name="Spormann A.M."/>
            <person name="Op den Camp H."/>
            <person name="Overmann J."/>
            <person name="Amann R."/>
            <person name="Jetten M.S.M."/>
            <person name="Mascher T."/>
            <person name="Medema M.H."/>
            <person name="Devos D.P."/>
            <person name="Kaster A.-K."/>
            <person name="Ovreas L."/>
            <person name="Rohde M."/>
            <person name="Galperin M.Y."/>
            <person name="Jogler C."/>
        </authorList>
    </citation>
    <scope>NUCLEOTIDE SEQUENCE [LARGE SCALE GENOMIC DNA]</scope>
    <source>
        <strain evidence="6 7">Pan44</strain>
    </source>
</reference>
<evidence type="ECO:0000256" key="1">
    <source>
        <dbReference type="ARBA" id="ARBA00022722"/>
    </source>
</evidence>
<name>A0A517S7E1_9PLAN</name>
<dbReference type="EMBL" id="CP036271">
    <property type="protein sequence ID" value="QDT52037.1"/>
    <property type="molecule type" value="Genomic_DNA"/>
</dbReference>
<dbReference type="PANTHER" id="PTHR12302:SF3">
    <property type="entry name" value="SERINE_THREONINE-PROTEIN KINASE 31"/>
    <property type="match status" value="1"/>
</dbReference>
<dbReference type="PANTHER" id="PTHR12302">
    <property type="entry name" value="EBNA2 BINDING PROTEIN P100"/>
    <property type="match status" value="1"/>
</dbReference>
<dbReference type="KEGG" id="ccos:Pan44_00440"/>
<evidence type="ECO:0000256" key="4">
    <source>
        <dbReference type="SAM" id="MobiDB-lite"/>
    </source>
</evidence>
<dbReference type="Pfam" id="PF00565">
    <property type="entry name" value="SNase"/>
    <property type="match status" value="1"/>
</dbReference>
<accession>A0A517S7E1</accession>
<dbReference type="Proteomes" id="UP000315700">
    <property type="component" value="Chromosome"/>
</dbReference>
<dbReference type="SMART" id="SM00318">
    <property type="entry name" value="SNc"/>
    <property type="match status" value="1"/>
</dbReference>
<protein>
    <submittedName>
        <fullName evidence="6">Thermonuclease</fullName>
        <ecNumber evidence="6">3.1.31.1</ecNumber>
    </submittedName>
</protein>
<keyword evidence="1" id="KW-0540">Nuclease</keyword>
<dbReference type="InterPro" id="IPR016071">
    <property type="entry name" value="Staphylococal_nuclease_OB-fold"/>
</dbReference>
<feature type="region of interest" description="Disordered" evidence="4">
    <location>
        <begin position="196"/>
        <end position="217"/>
    </location>
</feature>
<evidence type="ECO:0000313" key="6">
    <source>
        <dbReference type="EMBL" id="QDT52037.1"/>
    </source>
</evidence>
<dbReference type="OrthoDB" id="4376109at2"/>
<dbReference type="EC" id="3.1.31.1" evidence="6"/>
<dbReference type="InterPro" id="IPR035437">
    <property type="entry name" value="SNase_OB-fold_sf"/>
</dbReference>
<organism evidence="6 7">
    <name type="scientific">Caulifigura coniformis</name>
    <dbReference type="NCBI Taxonomy" id="2527983"/>
    <lineage>
        <taxon>Bacteria</taxon>
        <taxon>Pseudomonadati</taxon>
        <taxon>Planctomycetota</taxon>
        <taxon>Planctomycetia</taxon>
        <taxon>Planctomycetales</taxon>
        <taxon>Planctomycetaceae</taxon>
        <taxon>Caulifigura</taxon>
    </lineage>
</organism>
<feature type="domain" description="TNase-like" evidence="5">
    <location>
        <begin position="68"/>
        <end position="197"/>
    </location>
</feature>
<keyword evidence="2" id="KW-0255">Endonuclease</keyword>
<dbReference type="InParanoid" id="A0A517S7E1"/>
<evidence type="ECO:0000259" key="5">
    <source>
        <dbReference type="PROSITE" id="PS50830"/>
    </source>
</evidence>
<dbReference type="RefSeq" id="WP_145025990.1">
    <property type="nucleotide sequence ID" value="NZ_CP036271.1"/>
</dbReference>